<dbReference type="AlphaFoldDB" id="A0A7W6G676"/>
<comment type="caution">
    <text evidence="1">The sequence shown here is derived from an EMBL/GenBank/DDBJ whole genome shotgun (WGS) entry which is preliminary data.</text>
</comment>
<sequence length="48" mass="5330">MQQASIPRSNRGNLSPLLSLQTLWLAVVHVSAVQVRIAFASPWDSMRP</sequence>
<reference evidence="1 2" key="1">
    <citation type="submission" date="2020-08" db="EMBL/GenBank/DDBJ databases">
        <title>Genomic Encyclopedia of Type Strains, Phase IV (KMG-IV): sequencing the most valuable type-strain genomes for metagenomic binning, comparative biology and taxonomic classification.</title>
        <authorList>
            <person name="Goeker M."/>
        </authorList>
    </citation>
    <scope>NUCLEOTIDE SEQUENCE [LARGE SCALE GENOMIC DNA]</scope>
    <source>
        <strain evidence="1 2">DSM 27057</strain>
    </source>
</reference>
<accession>A0A7W6G676</accession>
<name>A0A7W6G676_9SPHN</name>
<organism evidence="1 2">
    <name type="scientific">Novosphingobium sediminicola</name>
    <dbReference type="NCBI Taxonomy" id="563162"/>
    <lineage>
        <taxon>Bacteria</taxon>
        <taxon>Pseudomonadati</taxon>
        <taxon>Pseudomonadota</taxon>
        <taxon>Alphaproteobacteria</taxon>
        <taxon>Sphingomonadales</taxon>
        <taxon>Sphingomonadaceae</taxon>
        <taxon>Novosphingobium</taxon>
    </lineage>
</organism>
<proteinExistence type="predicted"/>
<dbReference type="Proteomes" id="UP000548867">
    <property type="component" value="Unassembled WGS sequence"/>
</dbReference>
<gene>
    <name evidence="1" type="ORF">GGR38_000609</name>
</gene>
<evidence type="ECO:0000313" key="2">
    <source>
        <dbReference type="Proteomes" id="UP000548867"/>
    </source>
</evidence>
<protein>
    <submittedName>
        <fullName evidence="1">Uncharacterized protein</fullName>
    </submittedName>
</protein>
<keyword evidence="2" id="KW-1185">Reference proteome</keyword>
<evidence type="ECO:0000313" key="1">
    <source>
        <dbReference type="EMBL" id="MBB3953682.1"/>
    </source>
</evidence>
<dbReference type="EMBL" id="JACIDX010000002">
    <property type="protein sequence ID" value="MBB3953682.1"/>
    <property type="molecule type" value="Genomic_DNA"/>
</dbReference>